<reference evidence="3" key="1">
    <citation type="submission" date="2017-04" db="EMBL/GenBank/DDBJ databases">
        <title>Complete genome sequence of Urbanus proteus nucleopolyhedrovirus (UrprNPV).</title>
        <authorList>
            <person name="Santos E.R."/>
            <person name="Melo F.L."/>
            <person name="Sosa-Gomez D.R."/>
            <person name="Ribeiro B.M."/>
            <person name="Ardisson-Araujo D.M.P."/>
        </authorList>
    </citation>
    <scope>NUCLEOTIDE SEQUENCE [LARGE SCALE GENOMIC DNA]</scope>
    <source>
        <strain evidence="3">Southern Brazil</strain>
    </source>
</reference>
<evidence type="ECO:0000313" key="3">
    <source>
        <dbReference type="EMBL" id="AKR17353.1"/>
    </source>
</evidence>
<evidence type="ECO:0000313" key="4">
    <source>
        <dbReference type="Proteomes" id="UP000201861"/>
    </source>
</evidence>
<protein>
    <submittedName>
        <fullName evidence="3">FP-25K</fullName>
    </submittedName>
</protein>
<dbReference type="RefSeq" id="YP_009250029.1">
    <property type="nucleotide sequence ID" value="NC_029997.2"/>
</dbReference>
<dbReference type="InterPro" id="IPR004941">
    <property type="entry name" value="FP_N"/>
</dbReference>
<dbReference type="OrthoDB" id="15947at10239"/>
<dbReference type="EMBL" id="KR011717">
    <property type="protein sequence ID" value="AKR17353.1"/>
    <property type="molecule type" value="Genomic_DNA"/>
</dbReference>
<accession>A0A162GUK8</accession>
<gene>
    <name evidence="3" type="primary">fp-25k</name>
</gene>
<proteinExistence type="predicted"/>
<feature type="domain" description="FP protein C-terminal" evidence="2">
    <location>
        <begin position="135"/>
        <end position="182"/>
    </location>
</feature>
<dbReference type="GeneID" id="27429910"/>
<dbReference type="Pfam" id="PF03258">
    <property type="entry name" value="Baculo_FP"/>
    <property type="match status" value="1"/>
</dbReference>
<dbReference type="KEGG" id="vg:27429910"/>
<keyword evidence="4" id="KW-1185">Reference proteome</keyword>
<organism evidence="3 4">
    <name type="scientific">Urbanus proteus nucleopolyhedrovirus</name>
    <dbReference type="NCBI Taxonomy" id="1675866"/>
    <lineage>
        <taxon>Viruses</taxon>
        <taxon>Viruses incertae sedis</taxon>
        <taxon>Naldaviricetes</taxon>
        <taxon>Lefavirales</taxon>
        <taxon>Baculoviridae</taxon>
        <taxon>Alphabaculovirus</taxon>
        <taxon>Alphabaculovirus urprotei</taxon>
    </lineage>
</organism>
<name>A0A162GUK8_9ABAC</name>
<dbReference type="InterPro" id="IPR057251">
    <property type="entry name" value="FP_C"/>
</dbReference>
<dbReference type="Proteomes" id="UP000201861">
    <property type="component" value="Segment"/>
</dbReference>
<feature type="domain" description="FP protein N-terminal" evidence="1">
    <location>
        <begin position="44"/>
        <end position="129"/>
    </location>
</feature>
<dbReference type="Pfam" id="PF25298">
    <property type="entry name" value="Baculo_FP_2nd"/>
    <property type="match status" value="1"/>
</dbReference>
<sequence>MNSEIINVHILKNLIKNEIDYNVNDNIVYLNDKLKKLENENLKDCVEIYGVHDNRLNNKKIRNNRLKQICEQLNLNHKAIIDSWYNKNHIVVRLRDVITAKEWQNRSRELRLKNINLNIDYDGPIKIFVAAPLELKVLLKKTRDALLPYYKYVSLCKSGVMVRKNDKSEIYIVKNEKDIFNLLKLNSNISTKFEISENLL</sequence>
<evidence type="ECO:0000259" key="1">
    <source>
        <dbReference type="Pfam" id="PF03258"/>
    </source>
</evidence>
<evidence type="ECO:0000259" key="2">
    <source>
        <dbReference type="Pfam" id="PF25298"/>
    </source>
</evidence>